<dbReference type="Gene3D" id="3.30.428.30">
    <property type="entry name" value="HIT family - CDH-like"/>
    <property type="match status" value="1"/>
</dbReference>
<reference evidence="20 21" key="1">
    <citation type="submission" date="2018-09" db="EMBL/GenBank/DDBJ databases">
        <title>Genome sequence and characterization of the bcs clusters for the production of nanocellulose from the low pH resistant strain Komagataeibacter medellinensis ID13488.</title>
        <authorList>
            <person name="Hernandez-Arriaga A.M."/>
            <person name="Del Cerro C."/>
            <person name="Urbina L."/>
            <person name="Eceiza A."/>
            <person name="Retegi A."/>
            <person name="Prieto M.A."/>
        </authorList>
    </citation>
    <scope>NUCLEOTIDE SEQUENCE [LARGE SCALE GENOMIC DNA]</scope>
    <source>
        <strain evidence="20 21">ID13488</strain>
    </source>
</reference>
<dbReference type="EMBL" id="QYAZ01000001">
    <property type="protein sequence ID" value="KAB8123024.1"/>
    <property type="molecule type" value="Genomic_DNA"/>
</dbReference>
<dbReference type="Pfam" id="PF02611">
    <property type="entry name" value="CDH"/>
    <property type="match status" value="1"/>
</dbReference>
<evidence type="ECO:0000256" key="12">
    <source>
        <dbReference type="ARBA" id="ARBA00022989"/>
    </source>
</evidence>
<dbReference type="SUPFAM" id="SSF54197">
    <property type="entry name" value="HIT-like"/>
    <property type="match status" value="1"/>
</dbReference>
<evidence type="ECO:0000256" key="7">
    <source>
        <dbReference type="ARBA" id="ARBA00019608"/>
    </source>
</evidence>
<evidence type="ECO:0000256" key="15">
    <source>
        <dbReference type="ARBA" id="ARBA00023209"/>
    </source>
</evidence>
<dbReference type="NCBIfam" id="NF003986">
    <property type="entry name" value="PRK05471.1-5"/>
    <property type="match status" value="1"/>
</dbReference>
<dbReference type="EC" id="3.6.1.26" evidence="6"/>
<dbReference type="GO" id="GO:0008715">
    <property type="term" value="F:CDP-diacylglycerol diphosphatase activity"/>
    <property type="evidence" value="ECO:0007669"/>
    <property type="project" value="UniProtKB-EC"/>
</dbReference>
<evidence type="ECO:0000256" key="13">
    <source>
        <dbReference type="ARBA" id="ARBA00023098"/>
    </source>
</evidence>
<keyword evidence="16" id="KW-1208">Phospholipid metabolism</keyword>
<feature type="signal peptide" evidence="19">
    <location>
        <begin position="1"/>
        <end position="32"/>
    </location>
</feature>
<evidence type="ECO:0000313" key="20">
    <source>
        <dbReference type="EMBL" id="KAB8123024.1"/>
    </source>
</evidence>
<evidence type="ECO:0000256" key="17">
    <source>
        <dbReference type="ARBA" id="ARBA00032888"/>
    </source>
</evidence>
<evidence type="ECO:0000256" key="18">
    <source>
        <dbReference type="ARBA" id="ARBA00032892"/>
    </source>
</evidence>
<keyword evidence="21" id="KW-1185">Reference proteome</keyword>
<comment type="pathway">
    <text evidence="3">Phospholipid metabolism; CDP-diacylglycerol degradation; phosphatidate from CDP-diacylglycerol: step 1/1.</text>
</comment>
<keyword evidence="9" id="KW-0444">Lipid biosynthesis</keyword>
<evidence type="ECO:0000256" key="3">
    <source>
        <dbReference type="ARBA" id="ARBA00004927"/>
    </source>
</evidence>
<dbReference type="InterPro" id="IPR003763">
    <property type="entry name" value="CDP-diacylglyc_Pase"/>
</dbReference>
<keyword evidence="11 20" id="KW-0378">Hydrolase</keyword>
<feature type="chain" id="PRO_5047052013" description="CDP-diacylglycerol pyrophosphatase" evidence="19">
    <location>
        <begin position="33"/>
        <end position="257"/>
    </location>
</feature>
<proteinExistence type="inferred from homology"/>
<keyword evidence="12" id="KW-1133">Transmembrane helix</keyword>
<evidence type="ECO:0000313" key="21">
    <source>
        <dbReference type="Proteomes" id="UP000427842"/>
    </source>
</evidence>
<evidence type="ECO:0000256" key="2">
    <source>
        <dbReference type="ARBA" id="ARBA00004162"/>
    </source>
</evidence>
<protein>
    <recommendedName>
        <fullName evidence="7">CDP-diacylglycerol pyrophosphatase</fullName>
        <ecNumber evidence="6">3.6.1.26</ecNumber>
    </recommendedName>
    <alternativeName>
        <fullName evidence="17">CDP-diacylglycerol phosphatidylhydrolase</fullName>
    </alternativeName>
    <alternativeName>
        <fullName evidence="18">CDP-diglyceride hydrolase</fullName>
    </alternativeName>
</protein>
<keyword evidence="19" id="KW-0732">Signal</keyword>
<evidence type="ECO:0000256" key="10">
    <source>
        <dbReference type="ARBA" id="ARBA00022692"/>
    </source>
</evidence>
<evidence type="ECO:0000256" key="19">
    <source>
        <dbReference type="SAM" id="SignalP"/>
    </source>
</evidence>
<evidence type="ECO:0000256" key="5">
    <source>
        <dbReference type="ARBA" id="ARBA00006435"/>
    </source>
</evidence>
<gene>
    <name evidence="20" type="ORF">D3W54_00880</name>
</gene>
<comment type="pathway">
    <text evidence="4">Lipid metabolism.</text>
</comment>
<keyword evidence="15" id="KW-0594">Phospholipid biosynthesis</keyword>
<evidence type="ECO:0000256" key="16">
    <source>
        <dbReference type="ARBA" id="ARBA00023264"/>
    </source>
</evidence>
<comment type="caution">
    <text evidence="20">The sequence shown here is derived from an EMBL/GenBank/DDBJ whole genome shotgun (WGS) entry which is preliminary data.</text>
</comment>
<dbReference type="Proteomes" id="UP000427842">
    <property type="component" value="Unassembled WGS sequence"/>
</dbReference>
<organism evidence="20 21">
    <name type="scientific">Komagataeibacter medellinensis</name>
    <dbReference type="NCBI Taxonomy" id="1177712"/>
    <lineage>
        <taxon>Bacteria</taxon>
        <taxon>Pseudomonadati</taxon>
        <taxon>Pseudomonadota</taxon>
        <taxon>Alphaproteobacteria</taxon>
        <taxon>Acetobacterales</taxon>
        <taxon>Acetobacteraceae</taxon>
        <taxon>Komagataeibacter</taxon>
    </lineage>
</organism>
<comment type="subcellular location">
    <subcellularLocation>
        <location evidence="2">Cell membrane</location>
        <topology evidence="2">Single-pass membrane protein</topology>
    </subcellularLocation>
</comment>
<evidence type="ECO:0000256" key="6">
    <source>
        <dbReference type="ARBA" id="ARBA00012375"/>
    </source>
</evidence>
<keyword evidence="14" id="KW-0472">Membrane</keyword>
<keyword evidence="13" id="KW-0443">Lipid metabolism</keyword>
<dbReference type="InterPro" id="IPR036265">
    <property type="entry name" value="HIT-like_sf"/>
</dbReference>
<dbReference type="PIRSF" id="PIRSF001273">
    <property type="entry name" value="CDH"/>
    <property type="match status" value="1"/>
</dbReference>
<keyword evidence="8" id="KW-1003">Cell membrane</keyword>
<evidence type="ECO:0000256" key="9">
    <source>
        <dbReference type="ARBA" id="ARBA00022516"/>
    </source>
</evidence>
<evidence type="ECO:0000256" key="4">
    <source>
        <dbReference type="ARBA" id="ARBA00005189"/>
    </source>
</evidence>
<keyword evidence="10" id="KW-0812">Transmembrane</keyword>
<evidence type="ECO:0000256" key="1">
    <source>
        <dbReference type="ARBA" id="ARBA00001007"/>
    </source>
</evidence>
<accession>A0ABQ6VS50</accession>
<comment type="similarity">
    <text evidence="5">Belongs to the Cdh family.</text>
</comment>
<sequence>MTRHRLSAIKSFSMPVAAAMVFWLAEVMAGHASENPDILWHIVHERCTIKPDGQGTAPCEETNIRAGYAVLKDHTGPAQYLLIPTQRVTGMEDPAIIKKDAPDYFAYAWKQTERVNRHLAHPLPMDDMTLAINSAYGRTQNQLHIHVDCIRPDVKVALHWARPQLGTKWVALSLNGHGYRARLLPVLSGARPFQLLATDMADPAGEMGQHTLVIAGMAQADGRPGFVLLDDRIDLQHGDHASGEELQDHTCQIQNFP</sequence>
<evidence type="ECO:0000256" key="14">
    <source>
        <dbReference type="ARBA" id="ARBA00023136"/>
    </source>
</evidence>
<comment type="catalytic activity">
    <reaction evidence="1">
        <text>a CDP-1,2-diacyl-sn-glycerol + H2O = a 1,2-diacyl-sn-glycero-3-phosphate + CMP + 2 H(+)</text>
        <dbReference type="Rhea" id="RHEA:15221"/>
        <dbReference type="ChEBI" id="CHEBI:15377"/>
        <dbReference type="ChEBI" id="CHEBI:15378"/>
        <dbReference type="ChEBI" id="CHEBI:58332"/>
        <dbReference type="ChEBI" id="CHEBI:58608"/>
        <dbReference type="ChEBI" id="CHEBI:60377"/>
        <dbReference type="EC" id="3.6.1.26"/>
    </reaction>
</comment>
<evidence type="ECO:0000256" key="8">
    <source>
        <dbReference type="ARBA" id="ARBA00022475"/>
    </source>
</evidence>
<evidence type="ECO:0000256" key="11">
    <source>
        <dbReference type="ARBA" id="ARBA00022801"/>
    </source>
</evidence>
<name>A0ABQ6VS50_9PROT</name>